<dbReference type="Gene3D" id="1.10.260.40">
    <property type="entry name" value="lambda repressor-like DNA-binding domains"/>
    <property type="match status" value="1"/>
</dbReference>
<accession>A0A367PMH9</accession>
<protein>
    <submittedName>
        <fullName evidence="5">LacI family transcriptional regulator</fullName>
    </submittedName>
</protein>
<dbReference type="RefSeq" id="WP_114131453.1">
    <property type="nucleotide sequence ID" value="NZ_CP068436.1"/>
</dbReference>
<dbReference type="GO" id="GO:0003700">
    <property type="term" value="F:DNA-binding transcription factor activity"/>
    <property type="evidence" value="ECO:0007669"/>
    <property type="project" value="TreeGrafter"/>
</dbReference>
<dbReference type="AlphaFoldDB" id="A0A367PMH9"/>
<name>A0A367PMH9_CUPNE</name>
<reference evidence="5 6" key="1">
    <citation type="submission" date="2018-04" db="EMBL/GenBank/DDBJ databases">
        <title>Cupriavidus necator CR12 genome sequencing and assembly.</title>
        <authorList>
            <person name="Ben Fekih I."/>
            <person name="Mazhar H.S."/>
            <person name="Bello S.K."/>
            <person name="Rensing C."/>
        </authorList>
    </citation>
    <scope>NUCLEOTIDE SEQUENCE [LARGE SCALE GENOMIC DNA]</scope>
    <source>
        <strain evidence="5 6">CR12</strain>
    </source>
</reference>
<keyword evidence="2" id="KW-0238">DNA-binding</keyword>
<dbReference type="Pfam" id="PF00356">
    <property type="entry name" value="LacI"/>
    <property type="match status" value="1"/>
</dbReference>
<feature type="domain" description="HTH lacI-type" evidence="4">
    <location>
        <begin position="2"/>
        <end position="56"/>
    </location>
</feature>
<dbReference type="SMART" id="SM00354">
    <property type="entry name" value="HTH_LACI"/>
    <property type="match status" value="1"/>
</dbReference>
<organism evidence="5 6">
    <name type="scientific">Cupriavidus necator</name>
    <name type="common">Alcaligenes eutrophus</name>
    <name type="synonym">Ralstonia eutropha</name>
    <dbReference type="NCBI Taxonomy" id="106590"/>
    <lineage>
        <taxon>Bacteria</taxon>
        <taxon>Pseudomonadati</taxon>
        <taxon>Pseudomonadota</taxon>
        <taxon>Betaproteobacteria</taxon>
        <taxon>Burkholderiales</taxon>
        <taxon>Burkholderiaceae</taxon>
        <taxon>Cupriavidus</taxon>
    </lineage>
</organism>
<keyword evidence="1" id="KW-0805">Transcription regulation</keyword>
<dbReference type="GO" id="GO:0000976">
    <property type="term" value="F:transcription cis-regulatory region binding"/>
    <property type="evidence" value="ECO:0007669"/>
    <property type="project" value="TreeGrafter"/>
</dbReference>
<dbReference type="InterPro" id="IPR010982">
    <property type="entry name" value="Lambda_DNA-bd_dom_sf"/>
</dbReference>
<keyword evidence="3" id="KW-0804">Transcription</keyword>
<dbReference type="PANTHER" id="PTHR30146">
    <property type="entry name" value="LACI-RELATED TRANSCRIPTIONAL REPRESSOR"/>
    <property type="match status" value="1"/>
</dbReference>
<dbReference type="SUPFAM" id="SSF47413">
    <property type="entry name" value="lambda repressor-like DNA-binding domains"/>
    <property type="match status" value="1"/>
</dbReference>
<dbReference type="PANTHER" id="PTHR30146:SF109">
    <property type="entry name" value="HTH-TYPE TRANSCRIPTIONAL REGULATOR GALS"/>
    <property type="match status" value="1"/>
</dbReference>
<dbReference type="Pfam" id="PF13377">
    <property type="entry name" value="Peripla_BP_3"/>
    <property type="match status" value="1"/>
</dbReference>
<evidence type="ECO:0000313" key="5">
    <source>
        <dbReference type="EMBL" id="RCJ09008.1"/>
    </source>
</evidence>
<dbReference type="InterPro" id="IPR028082">
    <property type="entry name" value="Peripla_BP_I"/>
</dbReference>
<evidence type="ECO:0000313" key="6">
    <source>
        <dbReference type="Proteomes" id="UP000253501"/>
    </source>
</evidence>
<comment type="caution">
    <text evidence="5">The sequence shown here is derived from an EMBL/GenBank/DDBJ whole genome shotgun (WGS) entry which is preliminary data.</text>
</comment>
<evidence type="ECO:0000256" key="2">
    <source>
        <dbReference type="ARBA" id="ARBA00023125"/>
    </source>
</evidence>
<dbReference type="PROSITE" id="PS50932">
    <property type="entry name" value="HTH_LACI_2"/>
    <property type="match status" value="1"/>
</dbReference>
<dbReference type="CDD" id="cd01392">
    <property type="entry name" value="HTH_LacI"/>
    <property type="match status" value="1"/>
</dbReference>
<dbReference type="InterPro" id="IPR046335">
    <property type="entry name" value="LacI/GalR-like_sensor"/>
</dbReference>
<dbReference type="InterPro" id="IPR000843">
    <property type="entry name" value="HTH_LacI"/>
</dbReference>
<dbReference type="SUPFAM" id="SSF53822">
    <property type="entry name" value="Periplasmic binding protein-like I"/>
    <property type="match status" value="1"/>
</dbReference>
<sequence>MVTIKDIAARLKVSPSTVGRALADDSRISEATKQKVTEVANEMGYVANLAARMMRGVSSNLVGFVLPDIRNGFYSTVAHALSKCLQRGGFQLTLSETDDDRLVELHHIRELTSANVAGIIIVPTAKPHPDSVKLLKMLPHIQLLRRHASLGEQWFGIDDTQAIYEATSHLVQLGHHRIGYIGATDELPTGSARLKGFHQALPRDEDVNPALVQLVAPGSIDFGREATRRLLSLATPPTAIVAGSVQTTQGVLDELTAQGIRVPDDLSVVGFGDEIGFRWWGPGLTTVGLPVYDLATACGLWFVHQIKDNAVTSAPYTSISPATLIVRGSTRQLAPASGRRGASPRRRTVVSG</sequence>
<proteinExistence type="predicted"/>
<gene>
    <name evidence="5" type="ORF">DDK22_07755</name>
</gene>
<dbReference type="Gene3D" id="3.40.50.2300">
    <property type="match status" value="2"/>
</dbReference>
<dbReference type="CDD" id="cd06267">
    <property type="entry name" value="PBP1_LacI_sugar_binding-like"/>
    <property type="match status" value="1"/>
</dbReference>
<evidence type="ECO:0000256" key="3">
    <source>
        <dbReference type="ARBA" id="ARBA00023163"/>
    </source>
</evidence>
<evidence type="ECO:0000256" key="1">
    <source>
        <dbReference type="ARBA" id="ARBA00023015"/>
    </source>
</evidence>
<evidence type="ECO:0000259" key="4">
    <source>
        <dbReference type="PROSITE" id="PS50932"/>
    </source>
</evidence>
<dbReference type="Proteomes" id="UP000253501">
    <property type="component" value="Unassembled WGS sequence"/>
</dbReference>
<dbReference type="EMBL" id="QDHA01000017">
    <property type="protein sequence ID" value="RCJ09008.1"/>
    <property type="molecule type" value="Genomic_DNA"/>
</dbReference>